<evidence type="ECO:0000256" key="8">
    <source>
        <dbReference type="ARBA" id="ARBA00022583"/>
    </source>
</evidence>
<evidence type="ECO:0000256" key="22">
    <source>
        <dbReference type="ARBA" id="ARBA00023180"/>
    </source>
</evidence>
<feature type="repeat" description="LDL-receptor class B" evidence="31">
    <location>
        <begin position="3329"/>
        <end position="3372"/>
    </location>
</feature>
<dbReference type="FunFam" id="2.120.10.30:FF:000035">
    <property type="entry name" value="Low-density lipoprotein receptor-related protein 2"/>
    <property type="match status" value="1"/>
</dbReference>
<evidence type="ECO:0000256" key="29">
    <source>
        <dbReference type="PROSITE-ProRule" id="PRU00076"/>
    </source>
</evidence>
<dbReference type="FunFam" id="2.120.10.30:FF:000241">
    <property type="entry name" value="Low-density lipoprotein receptor-related protein 6"/>
    <property type="match status" value="6"/>
</dbReference>
<keyword evidence="37" id="KW-1185">Reference proteome</keyword>
<evidence type="ECO:0000256" key="7">
    <source>
        <dbReference type="ARBA" id="ARBA00022553"/>
    </source>
</evidence>
<feature type="disulfide bond" evidence="30">
    <location>
        <begin position="3813"/>
        <end position="3828"/>
    </location>
</feature>
<dbReference type="Gene3D" id="4.10.400.10">
    <property type="entry name" value="Low-density Lipoprotein Receptor"/>
    <property type="match status" value="35"/>
</dbReference>
<feature type="disulfide bond" evidence="30">
    <location>
        <begin position="3079"/>
        <end position="3097"/>
    </location>
</feature>
<feature type="repeat" description="LDL-receptor class B" evidence="31">
    <location>
        <begin position="1563"/>
        <end position="1606"/>
    </location>
</feature>
<dbReference type="InterPro" id="IPR056588">
    <property type="entry name" value="EGF_LRP2"/>
</dbReference>
<feature type="compositionally biased region" description="Polar residues" evidence="32">
    <location>
        <begin position="4689"/>
        <end position="4701"/>
    </location>
</feature>
<feature type="disulfide bond" evidence="30">
    <location>
        <begin position="1105"/>
        <end position="1117"/>
    </location>
</feature>
<evidence type="ECO:0000256" key="33">
    <source>
        <dbReference type="SAM" id="Phobius"/>
    </source>
</evidence>
<dbReference type="SUPFAM" id="SSF57184">
    <property type="entry name" value="Growth factor receptor domain"/>
    <property type="match status" value="3"/>
</dbReference>
<feature type="disulfide bond" evidence="30">
    <location>
        <begin position="3029"/>
        <end position="3041"/>
    </location>
</feature>
<dbReference type="PROSITE" id="PS01209">
    <property type="entry name" value="LDLRA_1"/>
    <property type="match status" value="19"/>
</dbReference>
<dbReference type="GO" id="GO:0005041">
    <property type="term" value="F:low-density lipoprotein particle receptor activity"/>
    <property type="evidence" value="ECO:0007669"/>
    <property type="project" value="TreeGrafter"/>
</dbReference>
<dbReference type="InterPro" id="IPR023415">
    <property type="entry name" value="LDLR_class-A_CS"/>
</dbReference>
<evidence type="ECO:0000256" key="24">
    <source>
        <dbReference type="ARBA" id="ARBA00037878"/>
    </source>
</evidence>
<keyword evidence="17" id="KW-0729">SH3-binding</keyword>
<feature type="disulfide bond" evidence="30">
    <location>
        <begin position="1124"/>
        <end position="1139"/>
    </location>
</feature>
<evidence type="ECO:0000256" key="14">
    <source>
        <dbReference type="ARBA" id="ARBA00022837"/>
    </source>
</evidence>
<dbReference type="GO" id="GO:0016324">
    <property type="term" value="C:apical plasma membrane"/>
    <property type="evidence" value="ECO:0007669"/>
    <property type="project" value="UniProtKB-SubCell"/>
</dbReference>
<dbReference type="InterPro" id="IPR000742">
    <property type="entry name" value="EGF"/>
</dbReference>
<feature type="disulfide bond" evidence="30">
    <location>
        <begin position="3091"/>
        <end position="3106"/>
    </location>
</feature>
<dbReference type="FunFam" id="2.10.25.10:FF:000009">
    <property type="entry name" value="Low-density lipoprotein receptor isoform 1"/>
    <property type="match status" value="1"/>
</dbReference>
<evidence type="ECO:0000256" key="17">
    <source>
        <dbReference type="ARBA" id="ARBA00023036"/>
    </source>
</evidence>
<feature type="disulfide bond" evidence="30">
    <location>
        <begin position="1268"/>
        <end position="1280"/>
    </location>
</feature>
<evidence type="ECO:0000256" key="26">
    <source>
        <dbReference type="ARBA" id="ARBA00074420"/>
    </source>
</evidence>
<dbReference type="FunFam" id="4.10.400.10:FF:000034">
    <property type="entry name" value="Low-density lipoprotein receptor-related protein 2"/>
    <property type="match status" value="8"/>
</dbReference>
<feature type="disulfide bond" evidence="30">
    <location>
        <begin position="1204"/>
        <end position="1219"/>
    </location>
</feature>
<dbReference type="InterPro" id="IPR026823">
    <property type="entry name" value="cEGF"/>
</dbReference>
<feature type="disulfide bond" evidence="30">
    <location>
        <begin position="105"/>
        <end position="117"/>
    </location>
</feature>
<organism evidence="36 37">
    <name type="scientific">Alosa alosa</name>
    <name type="common">allis shad</name>
    <dbReference type="NCBI Taxonomy" id="278164"/>
    <lineage>
        <taxon>Eukaryota</taxon>
        <taxon>Metazoa</taxon>
        <taxon>Chordata</taxon>
        <taxon>Craniata</taxon>
        <taxon>Vertebrata</taxon>
        <taxon>Euteleostomi</taxon>
        <taxon>Actinopterygii</taxon>
        <taxon>Neopterygii</taxon>
        <taxon>Teleostei</taxon>
        <taxon>Clupei</taxon>
        <taxon>Clupeiformes</taxon>
        <taxon>Clupeoidei</taxon>
        <taxon>Clupeidae</taxon>
        <taxon>Alosa</taxon>
    </lineage>
</organism>
<accession>A0AAV6FJK0</accession>
<feature type="repeat" description="LDL-receptor class B" evidence="31">
    <location>
        <begin position="473"/>
        <end position="515"/>
    </location>
</feature>
<feature type="disulfide bond" evidence="30">
    <location>
        <begin position="2997"/>
        <end position="3015"/>
    </location>
</feature>
<feature type="disulfide bond" evidence="30">
    <location>
        <begin position="44"/>
        <end position="59"/>
    </location>
</feature>
<dbReference type="PROSITE" id="PS00010">
    <property type="entry name" value="ASX_HYDROXYL"/>
    <property type="match status" value="1"/>
</dbReference>
<dbReference type="GO" id="GO:0043235">
    <property type="term" value="C:receptor complex"/>
    <property type="evidence" value="ECO:0007669"/>
    <property type="project" value="TreeGrafter"/>
</dbReference>
<dbReference type="FunFam" id="4.10.400.10:FF:000045">
    <property type="entry name" value="Low-density lipoprotein receptor-related protein 2"/>
    <property type="match status" value="1"/>
</dbReference>
<evidence type="ECO:0000259" key="35">
    <source>
        <dbReference type="PROSITE" id="PS50026"/>
    </source>
</evidence>
<dbReference type="Pfam" id="PF00058">
    <property type="entry name" value="Ldl_recept_b"/>
    <property type="match status" value="10"/>
</dbReference>
<dbReference type="InterPro" id="IPR002172">
    <property type="entry name" value="LDrepeatLR_classA_rpt"/>
</dbReference>
<feature type="disulfide bond" evidence="30">
    <location>
        <begin position="1146"/>
        <end position="1158"/>
    </location>
</feature>
<feature type="disulfide bond" evidence="30">
    <location>
        <begin position="181"/>
        <end position="193"/>
    </location>
</feature>
<dbReference type="GO" id="GO:0005509">
    <property type="term" value="F:calcium ion binding"/>
    <property type="evidence" value="ECO:0007669"/>
    <property type="project" value="InterPro"/>
</dbReference>
<dbReference type="PANTHER" id="PTHR22722">
    <property type="entry name" value="LOW-DENSITY LIPOPROTEIN RECEPTOR-RELATED PROTEIN 2-RELATED"/>
    <property type="match status" value="1"/>
</dbReference>
<dbReference type="InterPro" id="IPR001881">
    <property type="entry name" value="EGF-like_Ca-bd_dom"/>
</dbReference>
<comment type="caution">
    <text evidence="36">The sequence shown here is derived from an EMBL/GenBank/DDBJ whole genome shotgun (WGS) entry which is preliminary data.</text>
</comment>
<evidence type="ECO:0000256" key="27">
    <source>
        <dbReference type="ARBA" id="ARBA00077868"/>
    </source>
</evidence>
<feature type="disulfide bond" evidence="30">
    <location>
        <begin position="3638"/>
        <end position="3656"/>
    </location>
</feature>
<feature type="signal peptide" evidence="34">
    <location>
        <begin position="1"/>
        <end position="23"/>
    </location>
</feature>
<feature type="disulfide bond" evidence="30">
    <location>
        <begin position="124"/>
        <end position="139"/>
    </location>
</feature>
<dbReference type="InterPro" id="IPR000033">
    <property type="entry name" value="LDLR_classB_rpt"/>
</dbReference>
<feature type="disulfide bond" evidence="30">
    <location>
        <begin position="1275"/>
        <end position="1293"/>
    </location>
</feature>
<feature type="disulfide bond" evidence="30">
    <location>
        <begin position="1287"/>
        <end position="1302"/>
    </location>
</feature>
<feature type="disulfide bond" evidence="30">
    <location>
        <begin position="2696"/>
        <end position="2708"/>
    </location>
</feature>
<feature type="disulfide bond" evidence="30">
    <location>
        <begin position="3597"/>
        <end position="3615"/>
    </location>
</feature>
<proteinExistence type="inferred from homology"/>
<keyword evidence="11" id="KW-0677">Repeat</keyword>
<feature type="disulfide bond" evidence="30">
    <location>
        <begin position="3556"/>
        <end position="3574"/>
    </location>
</feature>
<feature type="disulfide bond" evidence="30">
    <location>
        <begin position="2902"/>
        <end position="2914"/>
    </location>
</feature>
<evidence type="ECO:0000256" key="2">
    <source>
        <dbReference type="ARBA" id="ARBA00004279"/>
    </source>
</evidence>
<feature type="disulfide bond" evidence="30">
    <location>
        <begin position="1022"/>
        <end position="1034"/>
    </location>
</feature>
<feature type="disulfide bond" evidence="30">
    <location>
        <begin position="1112"/>
        <end position="1130"/>
    </location>
</feature>
<evidence type="ECO:0000256" key="9">
    <source>
        <dbReference type="ARBA" id="ARBA00022692"/>
    </source>
</evidence>
<evidence type="ECO:0000256" key="16">
    <source>
        <dbReference type="ARBA" id="ARBA00022989"/>
    </source>
</evidence>
<comment type="similarity">
    <text evidence="4">Belongs to the LDLR family.</text>
</comment>
<dbReference type="GO" id="GO:0007399">
    <property type="term" value="P:nervous system development"/>
    <property type="evidence" value="ECO:0007669"/>
    <property type="project" value="UniProtKB-KW"/>
</dbReference>
<dbReference type="PANTHER" id="PTHR22722:SF11">
    <property type="entry name" value="LOW-DENSITY LIPOPROTEIN RECEPTOR-RELATED PROTEIN 2"/>
    <property type="match status" value="1"/>
</dbReference>
<feature type="disulfide bond" evidence="30">
    <location>
        <begin position="3943"/>
        <end position="3958"/>
    </location>
</feature>
<dbReference type="InterPro" id="IPR036055">
    <property type="entry name" value="LDL_receptor-like_sf"/>
</dbReference>
<evidence type="ECO:0000256" key="32">
    <source>
        <dbReference type="SAM" id="MobiDB-lite"/>
    </source>
</evidence>
<feature type="disulfide bond" evidence="30">
    <location>
        <begin position="3631"/>
        <end position="3643"/>
    </location>
</feature>
<dbReference type="InterPro" id="IPR018097">
    <property type="entry name" value="EGF_Ca-bd_CS"/>
</dbReference>
<feature type="disulfide bond" evidence="30">
    <location>
        <begin position="2990"/>
        <end position="3002"/>
    </location>
</feature>
<feature type="disulfide bond" evidence="30">
    <location>
        <begin position="3695"/>
        <end position="3710"/>
    </location>
</feature>
<feature type="disulfide bond" evidence="30">
    <location>
        <begin position="3549"/>
        <end position="3561"/>
    </location>
</feature>
<feature type="disulfide bond" evidence="30">
    <location>
        <begin position="1165"/>
        <end position="1180"/>
    </location>
</feature>
<feature type="disulfide bond" evidence="30">
    <location>
        <begin position="2737"/>
        <end position="2749"/>
    </location>
</feature>
<dbReference type="FunFam" id="4.10.400.10:FF:000147">
    <property type="entry name" value="Low-density lipoprotein receptor-related protein 2"/>
    <property type="match status" value="1"/>
</dbReference>
<dbReference type="InterPro" id="IPR009030">
    <property type="entry name" value="Growth_fac_rcpt_cys_sf"/>
</dbReference>
<dbReference type="PROSITE" id="PS50026">
    <property type="entry name" value="EGF_3"/>
    <property type="match status" value="1"/>
</dbReference>
<keyword evidence="8" id="KW-0254">Endocytosis</keyword>
<feature type="disulfide bond" evidence="30">
    <location>
        <begin position="149"/>
        <end position="167"/>
    </location>
</feature>
<feature type="disulfide bond" evidence="30">
    <location>
        <begin position="3590"/>
        <end position="3602"/>
    </location>
</feature>
<feature type="disulfide bond" evidence="30">
    <location>
        <begin position="3887"/>
        <end position="3905"/>
    </location>
</feature>
<evidence type="ECO:0000256" key="23">
    <source>
        <dbReference type="ARBA" id="ARBA00023273"/>
    </source>
</evidence>
<feature type="repeat" description="LDL-receptor class B" evidence="31">
    <location>
        <begin position="2516"/>
        <end position="2559"/>
    </location>
</feature>
<keyword evidence="13" id="KW-0967">Endosome</keyword>
<feature type="compositionally biased region" description="Polar residues" evidence="32">
    <location>
        <begin position="4592"/>
        <end position="4603"/>
    </location>
</feature>
<dbReference type="PROSITE" id="PS51120">
    <property type="entry name" value="LDLRB"/>
    <property type="match status" value="19"/>
</dbReference>
<feature type="repeat" description="LDL-receptor class B" evidence="31">
    <location>
        <begin position="1475"/>
        <end position="1517"/>
    </location>
</feature>
<comment type="subcellular location">
    <subcellularLocation>
        <location evidence="1">Apical cell membrane</location>
        <topology evidence="1">Single-pass type I membrane protein</topology>
    </subcellularLocation>
    <subcellularLocation>
        <location evidence="3">Cell projection</location>
        <location evidence="3">Axon</location>
    </subcellularLocation>
    <subcellularLocation>
        <location evidence="2">Cell projection</location>
        <location evidence="2">Dendrite</location>
    </subcellularLocation>
    <subcellularLocation>
        <location evidence="25">Endosome lumen</location>
    </subcellularLocation>
    <subcellularLocation>
        <location evidence="24">Membrane</location>
        <location evidence="24">Coated pit</location>
    </subcellularLocation>
</comment>
<keyword evidence="12" id="KW-1009">Hearing</keyword>
<dbReference type="FunFam" id="2.120.10.30:FF:000008">
    <property type="entry name" value="Low-density lipoprotein receptor-related protein 4"/>
    <property type="match status" value="1"/>
</dbReference>
<evidence type="ECO:0000313" key="37">
    <source>
        <dbReference type="Proteomes" id="UP000823561"/>
    </source>
</evidence>
<evidence type="ECO:0000256" key="30">
    <source>
        <dbReference type="PROSITE-ProRule" id="PRU00124"/>
    </source>
</evidence>
<dbReference type="GO" id="GO:0030425">
    <property type="term" value="C:dendrite"/>
    <property type="evidence" value="ECO:0007669"/>
    <property type="project" value="UniProtKB-SubCell"/>
</dbReference>
<dbReference type="SUPFAM" id="SSF57424">
    <property type="entry name" value="LDL receptor-like module"/>
    <property type="match status" value="33"/>
</dbReference>
<keyword evidence="18 33" id="KW-0472">Membrane</keyword>
<evidence type="ECO:0000256" key="1">
    <source>
        <dbReference type="ARBA" id="ARBA00004247"/>
    </source>
</evidence>
<evidence type="ECO:0000256" key="25">
    <source>
        <dbReference type="ARBA" id="ARBA00046273"/>
    </source>
</evidence>
<keyword evidence="10 34" id="KW-0732">Signal</keyword>
<feature type="disulfide bond" evidence="30">
    <location>
        <begin position="112"/>
        <end position="130"/>
    </location>
</feature>
<keyword evidence="5" id="KW-1003">Cell membrane</keyword>
<feature type="disulfide bond" evidence="30">
    <location>
        <begin position="3931"/>
        <end position="3949"/>
    </location>
</feature>
<dbReference type="FunFam" id="4.10.400.10:FF:000002">
    <property type="entry name" value="Low-density lipoprotein receptor-related protein 1"/>
    <property type="match status" value="1"/>
</dbReference>
<evidence type="ECO:0000256" key="21">
    <source>
        <dbReference type="ARBA" id="ARBA00023176"/>
    </source>
</evidence>
<feature type="repeat" description="LDL-receptor class B" evidence="31">
    <location>
        <begin position="4190"/>
        <end position="4233"/>
    </location>
</feature>
<feature type="disulfide bond" evidence="30">
    <location>
        <begin position="3924"/>
        <end position="3936"/>
    </location>
</feature>
<feature type="region of interest" description="Disordered" evidence="32">
    <location>
        <begin position="4587"/>
        <end position="4624"/>
    </location>
</feature>
<feature type="disulfide bond" evidence="30">
    <location>
        <begin position="1029"/>
        <end position="1047"/>
    </location>
</feature>
<reference evidence="36" key="1">
    <citation type="submission" date="2020-10" db="EMBL/GenBank/DDBJ databases">
        <title>Chromosome-scale genome assembly of the Allis shad, Alosa alosa.</title>
        <authorList>
            <person name="Margot Z."/>
            <person name="Christophe K."/>
            <person name="Cabau C."/>
            <person name="Louis A."/>
            <person name="Berthelot C."/>
            <person name="Parey E."/>
            <person name="Roest Crollius H."/>
            <person name="Montfort J."/>
            <person name="Robinson-Rechavi M."/>
            <person name="Bucao C."/>
            <person name="Bouchez O."/>
            <person name="Gislard M."/>
            <person name="Lluch J."/>
            <person name="Milhes M."/>
            <person name="Lampietro C."/>
            <person name="Lopez Roques C."/>
            <person name="Donnadieu C."/>
            <person name="Braasch I."/>
            <person name="Desvignes T."/>
            <person name="Postlethwait J."/>
            <person name="Bobe J."/>
            <person name="Guiguen Y."/>
        </authorList>
    </citation>
    <scope>NUCLEOTIDE SEQUENCE</scope>
    <source>
        <strain evidence="36">M-15738</strain>
        <tissue evidence="36">Blood</tissue>
    </source>
</reference>
<evidence type="ECO:0000256" key="31">
    <source>
        <dbReference type="PROSITE-ProRule" id="PRU00461"/>
    </source>
</evidence>
<keyword evidence="19 29" id="KW-1015">Disulfide bond</keyword>
<evidence type="ECO:0000256" key="4">
    <source>
        <dbReference type="ARBA" id="ARBA00009939"/>
    </source>
</evidence>
<feature type="disulfide bond" evidence="30">
    <location>
        <begin position="220"/>
        <end position="232"/>
    </location>
</feature>
<dbReference type="FunFam" id="4.10.400.10:FF:000011">
    <property type="entry name" value="Low-density lipoprotein receptor-related protein 1"/>
    <property type="match status" value="4"/>
</dbReference>
<evidence type="ECO:0000256" key="11">
    <source>
        <dbReference type="ARBA" id="ARBA00022737"/>
    </source>
</evidence>
<feature type="disulfide bond" evidence="30">
    <location>
        <begin position="1063"/>
        <end position="1075"/>
    </location>
</feature>
<dbReference type="SMART" id="SM00192">
    <property type="entry name" value="LDLa"/>
    <property type="match status" value="35"/>
</dbReference>
<dbReference type="PROSITE" id="PS50068">
    <property type="entry name" value="LDLRA_2"/>
    <property type="match status" value="35"/>
</dbReference>
<comment type="caution">
    <text evidence="29">Lacks conserved residue(s) required for the propagation of feature annotation.</text>
</comment>
<dbReference type="Gene3D" id="2.120.10.30">
    <property type="entry name" value="TolB, C-terminal domain"/>
    <property type="match status" value="8"/>
</dbReference>
<feature type="disulfide bond" evidence="30">
    <location>
        <begin position="3755"/>
        <end position="3767"/>
    </location>
</feature>
<feature type="disulfide bond" evidence="30">
    <location>
        <begin position="3762"/>
        <end position="3780"/>
    </location>
</feature>
<dbReference type="InterPro" id="IPR051221">
    <property type="entry name" value="LDLR-related"/>
</dbReference>
<evidence type="ECO:0000256" key="6">
    <source>
        <dbReference type="ARBA" id="ARBA00022536"/>
    </source>
</evidence>
<keyword evidence="22" id="KW-0325">Glycoprotein</keyword>
<feature type="disulfide bond" evidence="30">
    <location>
        <begin position="2756"/>
        <end position="2771"/>
    </location>
</feature>
<dbReference type="InterPro" id="IPR011042">
    <property type="entry name" value="6-blade_b-propeller_TolB-like"/>
</dbReference>
<dbReference type="GO" id="GO:0006897">
    <property type="term" value="P:endocytosis"/>
    <property type="evidence" value="ECO:0007669"/>
    <property type="project" value="UniProtKB-KW"/>
</dbReference>
<evidence type="ECO:0000256" key="18">
    <source>
        <dbReference type="ARBA" id="ARBA00023136"/>
    </source>
</evidence>
<evidence type="ECO:0000256" key="13">
    <source>
        <dbReference type="ARBA" id="ARBA00022753"/>
    </source>
</evidence>
<feature type="disulfide bond" evidence="30">
    <location>
        <begin position="3009"/>
        <end position="3024"/>
    </location>
</feature>
<dbReference type="Pfam" id="PF24468">
    <property type="entry name" value="EGF_LRP2"/>
    <property type="match status" value="1"/>
</dbReference>
<feature type="repeat" description="LDL-receptor class B" evidence="31">
    <location>
        <begin position="3235"/>
        <end position="3277"/>
    </location>
</feature>
<feature type="disulfide bond" evidence="30">
    <location>
        <begin position="2744"/>
        <end position="2762"/>
    </location>
</feature>
<dbReference type="SUPFAM" id="SSF63825">
    <property type="entry name" value="YWTD domain"/>
    <property type="match status" value="8"/>
</dbReference>
<feature type="repeat" description="LDL-receptor class B" evidence="31">
    <location>
        <begin position="2243"/>
        <end position="2286"/>
    </location>
</feature>
<feature type="compositionally biased region" description="Basic and acidic residues" evidence="32">
    <location>
        <begin position="4606"/>
        <end position="4616"/>
    </location>
</feature>
<dbReference type="FunFam" id="4.10.400.10:FF:000222">
    <property type="entry name" value="Low-density lipoprotein receptor-related protein 2"/>
    <property type="match status" value="1"/>
</dbReference>
<feature type="repeat" description="LDL-receptor class B" evidence="31">
    <location>
        <begin position="835"/>
        <end position="878"/>
    </location>
</feature>
<feature type="disulfide bond" evidence="30">
    <location>
        <begin position="3036"/>
        <end position="3054"/>
    </location>
</feature>
<feature type="repeat" description="LDL-receptor class B" evidence="31">
    <location>
        <begin position="2199"/>
        <end position="2242"/>
    </location>
</feature>
<feature type="repeat" description="LDL-receptor class B" evidence="31">
    <location>
        <begin position="1607"/>
        <end position="1651"/>
    </location>
</feature>
<dbReference type="GO" id="GO:0007605">
    <property type="term" value="P:sensory perception of sound"/>
    <property type="evidence" value="ECO:0007669"/>
    <property type="project" value="UniProtKB-KW"/>
</dbReference>
<feature type="disulfide bond" evidence="30">
    <location>
        <begin position="2703"/>
        <end position="2721"/>
    </location>
</feature>
<evidence type="ECO:0000256" key="12">
    <source>
        <dbReference type="ARBA" id="ARBA00022740"/>
    </source>
</evidence>
<keyword evidence="14" id="KW-0106">Calcium</keyword>
<dbReference type="Gene3D" id="2.10.25.10">
    <property type="entry name" value="Laminin"/>
    <property type="match status" value="9"/>
</dbReference>
<feature type="repeat" description="LDL-receptor class B" evidence="31">
    <location>
        <begin position="4235"/>
        <end position="4277"/>
    </location>
</feature>
<feature type="region of interest" description="Disordered" evidence="32">
    <location>
        <begin position="4680"/>
        <end position="4747"/>
    </location>
</feature>
<keyword evidence="20" id="KW-0675">Receptor</keyword>
<feature type="disulfide bond" evidence="29">
    <location>
        <begin position="4395"/>
        <end position="4404"/>
    </location>
</feature>
<feature type="disulfide bond" evidence="30">
    <location>
        <begin position="2909"/>
        <end position="2927"/>
    </location>
</feature>
<evidence type="ECO:0000256" key="3">
    <source>
        <dbReference type="ARBA" id="ARBA00004489"/>
    </source>
</evidence>
<dbReference type="GO" id="GO:0005905">
    <property type="term" value="C:clathrin-coated pit"/>
    <property type="evidence" value="ECO:0007669"/>
    <property type="project" value="UniProtKB-KW"/>
</dbReference>
<evidence type="ECO:0000256" key="10">
    <source>
        <dbReference type="ARBA" id="ARBA00022729"/>
    </source>
</evidence>
<feature type="domain" description="EGF-like" evidence="35">
    <location>
        <begin position="4372"/>
        <end position="4405"/>
    </location>
</feature>
<feature type="disulfide bond" evidence="30">
    <location>
        <begin position="32"/>
        <end position="50"/>
    </location>
</feature>
<feature type="disulfide bond" evidence="30">
    <location>
        <begin position="1070"/>
        <end position="1088"/>
    </location>
</feature>
<feature type="disulfide bond" evidence="30">
    <location>
        <begin position="3735"/>
        <end position="3750"/>
    </location>
</feature>
<dbReference type="InterPro" id="IPR000152">
    <property type="entry name" value="EGF-type_Asp/Asn_hydroxyl_site"/>
</dbReference>
<feature type="repeat" description="LDL-receptor class B" evidence="31">
    <location>
        <begin position="2560"/>
        <end position="2601"/>
    </location>
</feature>
<feature type="disulfide bond" evidence="30">
    <location>
        <begin position="161"/>
        <end position="176"/>
    </location>
</feature>
<sequence length="4747" mass="524884">MGLAGLHIVVFFILCQNPLLTKGQCDSTQFQCTNGQCIDQNWRCDGTKDCTDDSDELNCPAASCGSQQFQCVTGGECISLAFVCDGENDCIDGSDEQRACNGQTCGPHQFRCQEGQCIPQQYRCDHVKDCVDNSDETSCNYPSCPEKTCANGACYNNTQHCNGLLDCRDGSDEYNCTTEHCPLHQYQCANGYCIPMSFVCDHWDDCGDHSDEEGCAYQSCSGSQFTCTSGRCIPQDWVCDAFNDCGDYSDEKGCDGHVRDCYPGEWPCPDSPTCVAISKVCDGRPDCPGGTDEANSTAQLTCGLQQCSALSCEYRCHATPQGGACYCPDGYIVANDSRTCVDYNDCNIWGICDHFCEDRPGSHRCSCADGYFLEQGHICKANVSEGLPQLIFTDGRDVRMADIHGRFIRTLVQSPGKGYAVGVAYHWHSHRAFWSDTNVQKVFSINFDGSDQQEVLSEAVHSVQNIAVDWINFKLYVLEARVERIDVCNFDGSNRVTLVAENLENPHGLALDPTVGYMFFTDIIGYGDNDMKLERAFMDGSNRFELVKTRVGNPSGVTLDLVTKRVYWTDEHFNMVQTVTYSGLDRKIVLNGGYQVPHPFGLSVFENHAFFTDWTKMGVIRTNRFNGSDPTLLFRTADKPGHIVVSHSTLQPVVQNPCGRHNGGCQHICVLSHRTDNDGLGYRCKCRLGYDLQPDLRTCFKVRDFLLVATSYAVRGIPLNISMQEDVTLPLTGLGVTFSASGVEYDASEEAVFYNDRSRAIIYKGAVNGTHQQILTGFRVGTVESMAYDWTSKVLFWTSSTYRSVSAYKVTDGSRREIVEQLKNPRGIAIHPSAGLLFWSDWYRPAVITRAYTDGSNAVPLINTTLGWPNGLAIDYMMDRLYWVDALLDRIEFVGMDGSDRQAFSNIGQITQPFSLTIHLDHLFVSDWRTKSVFRMRKRDGGNSVVLRKGIMGVMNVKAYSADIQSLFNSRCNMLPNGQCSHFCFPTPASSRVCGCPYGMKLQANQRDCVKDDSVVPPDVSCGDYAFPCDGGRCVSNSYRCDGIRDCMDNTDETNCTDIGMTCSPRAFTCGNKHCIPSRWRCDGQDDCGDGTDEDNCPTRLPTTCSAEQFACSNGKCVPKSWVCDMANDCGDGSDERVCNGTISTCSPGFFLCPDHRCISNAYVCDGDQDCMDGSDEKDCEFACSSYEFACASGDQCISNSYRCDGVYDCRDHSDERGCPTRGPGLCHDNEFQCQVDGFCIPGTWECDGHADCEDGSDEHHGCPPRTCRPGFFQCANGNCISSNWVCDGDNDCRDMSDEQACPTPPFSCPAGQWLCPTYQVCIAEGKVSRQQSALPDGTRQSKPLCNGDDCAVANGGCSDGCIQGPFGAQCTCPSGYQLLNDSKTCEDIDECQVLGFCSQQCFNERGSFRCNCQDGYLLEPDMRTCKVKNPIEAVLLVTKRSQIIADRINFRPPVIQPIVSGSSIVSVDFDRVSKRIFWADVSETMIWSAFQNGTDKRKVFSSGLMVPETLAVDWVGRNLYWVDSVMQTIEVSTIDGHFRKILLSKNITSPRGLALDPRNHTNVMFWSDWGQNPRIERADMDGFGRKAIVTTKVYWPNGLALDYPTRRLYFADAYLKYIDYCDYDGNNRHQVFASDMNLNHPHGLTVFEDYVYWSERYTSRVMKTNKFHGGNVTTLMTSVYQPMGIAMDHHIKQPNAINPCAEHVCSQLCLLSQIRPRYYTCACQSGWNLNSDKRTCTKDDTPFLMVMRETVIMGIPLNPNDTSNNAMAPISGITKGVDIDFDDKEQFVYWVQGSGSIYRVKTDGTNRTQFAPAGIIGSPSGLAFDWITRMMYYTNPTNKAIEVIRVDGAQQYRRTLITSTGKPEGAGTPVGIALDPARGKLFWTDRGTDSGVPAKVASADMDGGNLKTLFTGNLANIEFITADIAASKLYWGVPSSGLIECGTMDGVSRVTIVSGLSHPWGISVHGPHLYYSDLDYEVVERVDKVNGANMVVLRSGLDGVRAVKVHARDNSAGTTNACSTNNGGCPHLCLPKPGGQKTCACTTGFVPSQDGTLCEQYDSFAIVSTPRMLRGFHINSSDHSEAMVPVTGSSYTVMDKMDLHIASGFVYWIDNSTFTTYRGINRAKTDGSQYSRIVSSGVGTGGIQGLAIDWIAGNLYFTNVFPSQTHLEVMRLNTTYRLVLLKSTLDRPRDLAVSPRLRLIFWTDAGQNPKIERAQLDGTNRTVLATESLSSPRGITVDYTNGMLYWADDGLDMISMMFADGTGRQIIRYGSRYPAPYGLSILGNYLLWVDCKLGKLFQASKYAGNQNETEVIRDGLQGLSDVKVFDAHVQPTAANQVDFHPCLEDNGRCQQFCFAYPGQTAAKCGCAHGSLLSNGVTCGYGQDEFLVYTTDYTLNSARLDPDDHSVPFASFSLGYSIMALDFDYQDRRVFFSQYLGIGRSKIGYINTATPGTPPVFIATDLHDPEGLAYDWVHKRLYFTDYSNRSVQAIGIDGQNRTFIAHANRPRAIIVDPCYGYLYWTDWGSPAKIERATISGNFRTPLINTSLSQPNGLSIDYEERLLYWSDGTLDKIERSSLTGENREVIVGFAQYPFAVTVYQQDIYWTDWNDRALYRASKDDGSGAVVLVEGLQYRPNDIHVFSSSKQEICASPCQQFNGGCSHVCVAGPAGAECQCPQGNWYLTNNGKDCIKDVGHRCQPDQFSCLDGGCISPRWKCDGYPDCFDGSDELERVCAFHTCSAMDFTCDNGRCLPLAYACDYTDDCGDNSDERGCPYPTCHPVDEFTCANGRCISAAFVCDGHNDCRDNATSDEINCPDRTCSSGDVKCDNTNICINPDRLCDGYNDCGDNSDENPLFCLSRTCSPDEFRCDEGKCIPDSWVCDYISDCVDGTDEPDSCVDVVRTCAVSEFTCVNGNCVPASLICDGNNDCWDNSDEAPELECGQRTCSPDQFSCPPPWRPGTPRCVPQSFVCDGERDCADAADELQNCPNRTCHMNEFACANGLCILIPFHCDRVNDCGDGSDEHGCTYDTCSSQQFTCQNGMCVPTWYVCDGTADCMDGSDELESLCHSPVPTCAPGQFLCKSGECIDIHKVCNQQRDCSDNSDEKGCGINECNNPAVHQCAQLCEDTLTGYRCSSSPGFTMARRACARRGRVPPRRPTVCSQICANSAGSYRCTCAPGYLREADGRTCRHNSGVAPYLLYSNRYYIRNLTTDGASLSVVLQGLGQAVALDFDSYDKRLYWLDANVGRIERMRLDGTEREVVHEHDLIGAEGLAVDWVGRKLYWVDNYLGALHVSEMDGRYRKKLLSDCLDKNHTYCFTNPRAVAVNPKYGWLYWTDWGHTPYIGRVGMDGTNASALITTKLEWPNALTIDYTTNKIFFADSHLGFLDYADMDGQNRHRAIAGSLPHPFAVTLFEDTVFWTDWNTHTVERAHKYTGADRVVMGNNTHRPYDIHVYHPYRQPRSENPCNNHELTCSHLCLIRPGGQGATCECPDHFIGLAVGFKIQCVADCSSTQFRCGDNERCVPIWWKCDGQSDCGDGSDEPETCPPRLCPIGRFQCQDGNCTYPNFLCDADPDCPDGSDEDPALCSDHRCQDNQFQCKNKQCIPVSWHCDGVTDCTDGSDEDADTCAQKTCKPNQFQCKDGHCIPANYVCDAQDDCGDHSDEPLDQCMGPDYKCDADTEFSCKSNYRCIPQWAVCDGANDCIDNSDEQDCAALTCDPSGDFRCDNHRCVPIRWKCDGRNDCGDGSDERDCVPRECSESEYRCDNQQCIPGAWVCDHDNDCGDNSDERDCELKTCRPDSFQCLSGHCIPAVLKCDGRADCLDFSDETTCPTRFPGGRWCPEHQFQCKNHLCVGQTWVCDGFDDCGDRSDEELSLCFNITCEMPAKFRCDNGYCIYSGLMCNQRDDCGDGSDEKEENCQEPTLAPCTTEQFKCTNGRCVALPYVCDFNDNCGDLTDEMGCNFGHDRTCEEKLCEHDCTNLNGTGFICSCRPGYTVNPDSTFNCNDVDECGVFGTCPQACKNTKGGYDCECASGYRKVGTGSCEAEGPGPLLLLPENIRIRRFNLQTEQYHNFLEEQERIMALDYDWDHNNTGLSMVYFTVEGKGSEAGALRRAYLPVVDDQSNNIAAAVTLDIKYIVKPYGIAVDWVGRNLYWADSQIKRLEVALLDGRYRKHLVKTDLGEPGAVAVNPRLGLLFWVDNGEAPRIESSWMDGQQRKVLVDSGLGWPTGLSIDFTNNDRLYWSDTKESRIESVLPTGEDRRIALFIDVRNPFSVSVFEDHVYWSTQEKGEVFRQDKFGKSAKTLLFTAGPWLTQVNVYQQQRYNSINMRNPCKGTCSHLCLLRPGGYTCACPEGTSFSSGSHTVCDAGFDPPPTMPPPCFCQNGGTCYFDDNKALCKCPLEWEGDYCERNIFGVVTASVAIALGVTALVTLFLGGLIFAAHRKTKIMEMVHNANMPTFSLPNFTMPNFRRPTPPKADEGGDEPPSSPKAEPSTTVEVGDLGKNFENPAYVSEDEDGNFAPSAVATTIPSYVGRPQESIENPVYATDTSIVSELTVSSSASPIHANGNAIHANGKAAPVKTVSVEPAFENPAYSAEQEQTPEISSGVQDGQKEKEDEEGKKRRKTDRLYFPLVESIENPVYATDTSIVSELTVSSSASPIHANGNAIHANGKAAPVKTVSVEPAFENPAYSAEQEQTPEISSGVQDGQKEKEDEEEEKLVVAQSEEDSDAAFSNPMYTDPVQLPNPEDSSI</sequence>
<feature type="disulfide bond" evidence="30">
    <location>
        <begin position="1082"/>
        <end position="1097"/>
    </location>
</feature>
<dbReference type="SMART" id="SM00135">
    <property type="entry name" value="LY"/>
    <property type="match status" value="34"/>
</dbReference>
<feature type="disulfide bond" evidence="30">
    <location>
        <begin position="2860"/>
        <end position="2872"/>
    </location>
</feature>
<feature type="disulfide bond" evidence="30">
    <location>
        <begin position="1041"/>
        <end position="1056"/>
    </location>
</feature>
<keyword evidence="6 29" id="KW-0245">EGF-like domain</keyword>
<feature type="disulfide bond" evidence="30">
    <location>
        <begin position="188"/>
        <end position="206"/>
    </location>
</feature>
<feature type="disulfide bond" evidence="30">
    <location>
        <begin position="227"/>
        <end position="245"/>
    </location>
</feature>
<dbReference type="PROSITE" id="PS00022">
    <property type="entry name" value="EGF_1"/>
    <property type="match status" value="1"/>
</dbReference>
<feature type="repeat" description="LDL-receptor class B" evidence="31">
    <location>
        <begin position="564"/>
        <end position="608"/>
    </location>
</feature>
<dbReference type="SUPFAM" id="SSF57196">
    <property type="entry name" value="EGF/Laminin"/>
    <property type="match status" value="4"/>
</dbReference>
<dbReference type="PROSITE" id="PS01187">
    <property type="entry name" value="EGF_CA"/>
    <property type="match status" value="2"/>
</dbReference>
<dbReference type="Pfam" id="PF00057">
    <property type="entry name" value="Ldl_recept_a"/>
    <property type="match status" value="35"/>
</dbReference>
<dbReference type="SMART" id="SM00179">
    <property type="entry name" value="EGF_CA"/>
    <property type="match status" value="8"/>
</dbReference>
<feature type="repeat" description="LDL-receptor class B" evidence="31">
    <location>
        <begin position="4147"/>
        <end position="4189"/>
    </location>
</feature>
<dbReference type="SMART" id="SM00181">
    <property type="entry name" value="EGF"/>
    <property type="match status" value="25"/>
</dbReference>
<feature type="disulfide bond" evidence="30">
    <location>
        <begin position="3794"/>
        <end position="3806"/>
    </location>
</feature>
<feature type="disulfide bond" evidence="30">
    <location>
        <begin position="200"/>
        <end position="215"/>
    </location>
</feature>
<dbReference type="Pfam" id="PF07645">
    <property type="entry name" value="EGF_CA"/>
    <property type="match status" value="2"/>
</dbReference>
<keyword evidence="16 33" id="KW-1133">Transmembrane helix</keyword>
<dbReference type="Proteomes" id="UP000823561">
    <property type="component" value="Chromosome 22"/>
</dbReference>
<dbReference type="FunFam" id="4.10.400.10:FF:000065">
    <property type="entry name" value="Transmembrane protease serine 7"/>
    <property type="match status" value="1"/>
</dbReference>
<evidence type="ECO:0000256" key="15">
    <source>
        <dbReference type="ARBA" id="ARBA00022902"/>
    </source>
</evidence>
<feature type="disulfide bond" evidence="30">
    <location>
        <begin position="2784"/>
        <end position="2802"/>
    </location>
</feature>
<feature type="disulfide bond" evidence="30">
    <location>
        <begin position="3845"/>
        <end position="3863"/>
    </location>
</feature>
<evidence type="ECO:0000256" key="34">
    <source>
        <dbReference type="SAM" id="SignalP"/>
    </source>
</evidence>
<feature type="disulfide bond" evidence="30">
    <location>
        <begin position="3838"/>
        <end position="3850"/>
    </location>
</feature>
<feature type="repeat" description="LDL-receptor class B" evidence="31">
    <location>
        <begin position="430"/>
        <end position="472"/>
    </location>
</feature>
<dbReference type="EMBL" id="JADWDJ010000022">
    <property type="protein sequence ID" value="KAG5262860.1"/>
    <property type="molecule type" value="Genomic_DNA"/>
</dbReference>
<feature type="repeat" description="LDL-receptor class B" evidence="31">
    <location>
        <begin position="1518"/>
        <end position="1560"/>
    </location>
</feature>
<feature type="disulfide bond" evidence="30">
    <location>
        <begin position="3072"/>
        <end position="3084"/>
    </location>
</feature>
<gene>
    <name evidence="36" type="ORF">AALO_G00279690</name>
</gene>
<dbReference type="Pfam" id="PF12662">
    <property type="entry name" value="cEGF"/>
    <property type="match status" value="1"/>
</dbReference>
<evidence type="ECO:0000256" key="5">
    <source>
        <dbReference type="ARBA" id="ARBA00022475"/>
    </source>
</evidence>
<protein>
    <recommendedName>
        <fullName evidence="26">Low-density lipoprotein receptor-related protein 2</fullName>
    </recommendedName>
    <alternativeName>
        <fullName evidence="27">Glycoprotein 330</fullName>
    </alternativeName>
    <alternativeName>
        <fullName evidence="28">Megalin</fullName>
    </alternativeName>
</protein>
<dbReference type="FunFam" id="4.10.400.10:FF:000108">
    <property type="entry name" value="Low-density lipoprotein receptor-related protein 2"/>
    <property type="match status" value="1"/>
</dbReference>
<feature type="disulfide bond" evidence="30">
    <location>
        <begin position="3801"/>
        <end position="3819"/>
    </location>
</feature>
<feature type="disulfide bond" evidence="30">
    <location>
        <begin position="2867"/>
        <end position="2885"/>
    </location>
</feature>
<feature type="repeat" description="LDL-receptor class B" evidence="31">
    <location>
        <begin position="1787"/>
        <end position="1829"/>
    </location>
</feature>
<dbReference type="InterPro" id="IPR049883">
    <property type="entry name" value="NOTCH1_EGF-like"/>
</dbReference>
<evidence type="ECO:0000256" key="28">
    <source>
        <dbReference type="ARBA" id="ARBA00080738"/>
    </source>
</evidence>
<name>A0AAV6FJK0_9TELE</name>
<evidence type="ECO:0000313" key="36">
    <source>
        <dbReference type="EMBL" id="KAG5262860.1"/>
    </source>
</evidence>
<feature type="disulfide bond" evidence="30">
    <location>
        <begin position="25"/>
        <end position="37"/>
    </location>
</feature>
<dbReference type="GO" id="GO:0031904">
    <property type="term" value="C:endosome lumen"/>
    <property type="evidence" value="ECO:0007669"/>
    <property type="project" value="UniProtKB-SubCell"/>
</dbReference>
<keyword evidence="21" id="KW-0168">Coated pit</keyword>
<keyword evidence="23" id="KW-0966">Cell projection</keyword>
<dbReference type="CDD" id="cd00054">
    <property type="entry name" value="EGF_CA"/>
    <property type="match status" value="2"/>
</dbReference>
<feature type="disulfide bond" evidence="30">
    <location>
        <begin position="3723"/>
        <end position="3741"/>
    </location>
</feature>
<dbReference type="CDD" id="cd00112">
    <property type="entry name" value="LDLa"/>
    <property type="match status" value="35"/>
</dbReference>
<feature type="transmembrane region" description="Helical" evidence="33">
    <location>
        <begin position="4408"/>
        <end position="4436"/>
    </location>
</feature>
<dbReference type="GO" id="GO:0030424">
    <property type="term" value="C:axon"/>
    <property type="evidence" value="ECO:0007669"/>
    <property type="project" value="UniProtKB-SubCell"/>
</dbReference>
<evidence type="ECO:0000256" key="20">
    <source>
        <dbReference type="ARBA" id="ARBA00023170"/>
    </source>
</evidence>
<evidence type="ECO:0000256" key="19">
    <source>
        <dbReference type="ARBA" id="ARBA00023157"/>
    </source>
</evidence>
<keyword evidence="9 33" id="KW-0812">Transmembrane</keyword>
<feature type="chain" id="PRO_5044011750" description="Low-density lipoprotein receptor-related protein 2" evidence="34">
    <location>
        <begin position="24"/>
        <end position="4747"/>
    </location>
</feature>
<feature type="disulfide bond" evidence="30">
    <location>
        <begin position="1153"/>
        <end position="1171"/>
    </location>
</feature>
<feature type="region of interest" description="Disordered" evidence="32">
    <location>
        <begin position="4459"/>
        <end position="4514"/>
    </location>
</feature>
<feature type="repeat" description="LDL-receptor class B" evidence="31">
    <location>
        <begin position="879"/>
        <end position="922"/>
    </location>
</feature>
<feature type="disulfide bond" evidence="30">
    <location>
        <begin position="239"/>
        <end position="254"/>
    </location>
</feature>
<dbReference type="PRINTS" id="PR00261">
    <property type="entry name" value="LDLRECEPTOR"/>
</dbReference>
<dbReference type="GO" id="GO:0017124">
    <property type="term" value="F:SH3 domain binding"/>
    <property type="evidence" value="ECO:0007669"/>
    <property type="project" value="UniProtKB-KW"/>
</dbReference>
<dbReference type="PROSITE" id="PS01186">
    <property type="entry name" value="EGF_2"/>
    <property type="match status" value="3"/>
</dbReference>
<feature type="disulfide bond" evidence="30">
    <location>
        <begin position="3774"/>
        <end position="3789"/>
    </location>
</feature>
<keyword evidence="15" id="KW-0524">Neurogenesis</keyword>
<keyword evidence="7" id="KW-0597">Phosphoprotein</keyword>